<name>A0AAE0EAM6_9ROSI</name>
<protein>
    <submittedName>
        <fullName evidence="1">Uncharacterized protein</fullName>
    </submittedName>
</protein>
<reference evidence="1" key="1">
    <citation type="journal article" date="2023" name="Plant J.">
        <title>Genome sequences and population genomics provide insights into the demographic history, inbreeding, and mutation load of two 'living fossil' tree species of Dipteronia.</title>
        <authorList>
            <person name="Feng Y."/>
            <person name="Comes H.P."/>
            <person name="Chen J."/>
            <person name="Zhu S."/>
            <person name="Lu R."/>
            <person name="Zhang X."/>
            <person name="Li P."/>
            <person name="Qiu J."/>
            <person name="Olsen K.M."/>
            <person name="Qiu Y."/>
        </authorList>
    </citation>
    <scope>NUCLEOTIDE SEQUENCE</scope>
    <source>
        <strain evidence="1">NBL</strain>
    </source>
</reference>
<proteinExistence type="predicted"/>
<accession>A0AAE0EAM6</accession>
<organism evidence="1 2">
    <name type="scientific">Dipteronia sinensis</name>
    <dbReference type="NCBI Taxonomy" id="43782"/>
    <lineage>
        <taxon>Eukaryota</taxon>
        <taxon>Viridiplantae</taxon>
        <taxon>Streptophyta</taxon>
        <taxon>Embryophyta</taxon>
        <taxon>Tracheophyta</taxon>
        <taxon>Spermatophyta</taxon>
        <taxon>Magnoliopsida</taxon>
        <taxon>eudicotyledons</taxon>
        <taxon>Gunneridae</taxon>
        <taxon>Pentapetalae</taxon>
        <taxon>rosids</taxon>
        <taxon>malvids</taxon>
        <taxon>Sapindales</taxon>
        <taxon>Sapindaceae</taxon>
        <taxon>Hippocastanoideae</taxon>
        <taxon>Acereae</taxon>
        <taxon>Dipteronia</taxon>
    </lineage>
</organism>
<keyword evidence="2" id="KW-1185">Reference proteome</keyword>
<sequence length="109" mass="12229">MNAGLNLSSSNLYIKIFPILHLVLQAEQITKFKKKKLEEMMGMRDEVAGEVGGMTGRRESPAAGDIEVTCSRRKGCRLLPEKTKSSLSLPCWKYPIFAIKRLKVYGIVL</sequence>
<gene>
    <name evidence="1" type="ORF">Dsin_008403</name>
</gene>
<evidence type="ECO:0000313" key="1">
    <source>
        <dbReference type="EMBL" id="KAK3221378.1"/>
    </source>
</evidence>
<dbReference type="EMBL" id="JANJYJ010000003">
    <property type="protein sequence ID" value="KAK3221378.1"/>
    <property type="molecule type" value="Genomic_DNA"/>
</dbReference>
<evidence type="ECO:0000313" key="2">
    <source>
        <dbReference type="Proteomes" id="UP001281410"/>
    </source>
</evidence>
<comment type="caution">
    <text evidence="1">The sequence shown here is derived from an EMBL/GenBank/DDBJ whole genome shotgun (WGS) entry which is preliminary data.</text>
</comment>
<dbReference type="Proteomes" id="UP001281410">
    <property type="component" value="Unassembled WGS sequence"/>
</dbReference>
<dbReference type="AlphaFoldDB" id="A0AAE0EAM6"/>